<evidence type="ECO:0000313" key="2">
    <source>
        <dbReference type="Proteomes" id="UP000269265"/>
    </source>
</evidence>
<accession>A0A3R8S0U6</accession>
<organism evidence="1 2">
    <name type="scientific">Aquabacterium soli</name>
    <dbReference type="NCBI Taxonomy" id="2493092"/>
    <lineage>
        <taxon>Bacteria</taxon>
        <taxon>Pseudomonadati</taxon>
        <taxon>Pseudomonadota</taxon>
        <taxon>Betaproteobacteria</taxon>
        <taxon>Burkholderiales</taxon>
        <taxon>Aquabacterium</taxon>
    </lineage>
</organism>
<dbReference type="AlphaFoldDB" id="A0A3R8S0U6"/>
<keyword evidence="2" id="KW-1185">Reference proteome</keyword>
<dbReference type="Proteomes" id="UP000269265">
    <property type="component" value="Unassembled WGS sequence"/>
</dbReference>
<reference evidence="1 2" key="1">
    <citation type="submission" date="2018-12" db="EMBL/GenBank/DDBJ databases">
        <title>The whole draft genome of Aquabacterium sp. SJQ9.</title>
        <authorList>
            <person name="Sun L."/>
            <person name="Gao X."/>
            <person name="Chen W."/>
            <person name="Huang K."/>
        </authorList>
    </citation>
    <scope>NUCLEOTIDE SEQUENCE [LARGE SCALE GENOMIC DNA]</scope>
    <source>
        <strain evidence="1 2">SJQ9</strain>
    </source>
</reference>
<dbReference type="RefSeq" id="WP_125244266.1">
    <property type="nucleotide sequence ID" value="NZ_RSED01000012.1"/>
</dbReference>
<comment type="caution">
    <text evidence="1">The sequence shown here is derived from an EMBL/GenBank/DDBJ whole genome shotgun (WGS) entry which is preliminary data.</text>
</comment>
<evidence type="ECO:0000313" key="1">
    <source>
        <dbReference type="EMBL" id="RRS03437.1"/>
    </source>
</evidence>
<dbReference type="EMBL" id="RSED01000012">
    <property type="protein sequence ID" value="RRS03437.1"/>
    <property type="molecule type" value="Genomic_DNA"/>
</dbReference>
<proteinExistence type="predicted"/>
<name>A0A3R8S0U6_9BURK</name>
<sequence length="261" mass="30023">MLRTQYVQIKHLRIFEILRMHAIFERYYDHSPIDVFLSDLDKKDGVFLVRRQSNDLIVGFSTLGIYHFEHQGQRVKGLFSGDTIIEKEYWGSRTLQAAFARKLLVEALKRPFSRQYWLLISKGYKTYLLLTRNFPIFYPDRRTEHPGLQDLVGNYCEQLYPGKLDRERMVLDFGPQANCLKDSVADIPPELIARDADIAFFAARNPGWAQGQELPCIAQADLFTFAKAIWPFIRKALKPKARTGTLPTGDLADASAALPHD</sequence>
<gene>
    <name evidence="1" type="ORF">EIP75_15965</name>
</gene>
<dbReference type="OrthoDB" id="333393at2"/>
<protein>
    <submittedName>
        <fullName evidence="1">Uncharacterized protein</fullName>
    </submittedName>
</protein>